<reference evidence="9" key="1">
    <citation type="submission" date="2021-09" db="EMBL/GenBank/DDBJ databases">
        <title>The genome of Mauremys mutica provides insights into the evolution of semi-aquatic lifestyle.</title>
        <authorList>
            <person name="Gong S."/>
            <person name="Gao Y."/>
        </authorList>
    </citation>
    <scope>NUCLEOTIDE SEQUENCE</scope>
    <source>
        <strain evidence="9">MM-2020</strain>
        <tissue evidence="9">Muscle</tissue>
    </source>
</reference>
<comment type="caution">
    <text evidence="9">The sequence shown here is derived from an EMBL/GenBank/DDBJ whole genome shotgun (WGS) entry which is preliminary data.</text>
</comment>
<gene>
    <name evidence="9" type="ORF">KIL84_021006</name>
</gene>
<dbReference type="InterPro" id="IPR001388">
    <property type="entry name" value="Synaptobrevin-like"/>
</dbReference>
<dbReference type="Pfam" id="PF00957">
    <property type="entry name" value="Synaptobrevin"/>
    <property type="match status" value="1"/>
</dbReference>
<dbReference type="SUPFAM" id="SSF58038">
    <property type="entry name" value="SNARE fusion complex"/>
    <property type="match status" value="1"/>
</dbReference>
<evidence type="ECO:0000313" key="9">
    <source>
        <dbReference type="EMBL" id="KAH1176272.1"/>
    </source>
</evidence>
<dbReference type="InterPro" id="IPR013106">
    <property type="entry name" value="Ig_V-set"/>
</dbReference>
<dbReference type="InterPro" id="IPR036179">
    <property type="entry name" value="Ig-like_dom_sf"/>
</dbReference>
<dbReference type="PROSITE" id="PS50892">
    <property type="entry name" value="V_SNARE"/>
    <property type="match status" value="1"/>
</dbReference>
<dbReference type="GO" id="GO:0005576">
    <property type="term" value="C:extracellular region"/>
    <property type="evidence" value="ECO:0007669"/>
    <property type="project" value="UniProtKB-ARBA"/>
</dbReference>
<evidence type="ECO:0008006" key="11">
    <source>
        <dbReference type="Google" id="ProtNLM"/>
    </source>
</evidence>
<dbReference type="GO" id="GO:0016192">
    <property type="term" value="P:vesicle-mediated transport"/>
    <property type="evidence" value="ECO:0007669"/>
    <property type="project" value="InterPro"/>
</dbReference>
<evidence type="ECO:0000256" key="3">
    <source>
        <dbReference type="ARBA" id="ARBA00023130"/>
    </source>
</evidence>
<evidence type="ECO:0000256" key="1">
    <source>
        <dbReference type="ARBA" id="ARBA00008025"/>
    </source>
</evidence>
<keyword evidence="10" id="KW-1185">Reference proteome</keyword>
<dbReference type="InterPro" id="IPR003599">
    <property type="entry name" value="Ig_sub"/>
</dbReference>
<dbReference type="SUPFAM" id="SSF48726">
    <property type="entry name" value="Immunoglobulin"/>
    <property type="match status" value="1"/>
</dbReference>
<feature type="non-terminal residue" evidence="9">
    <location>
        <position position="173"/>
    </location>
</feature>
<dbReference type="Pfam" id="PF07686">
    <property type="entry name" value="V-set"/>
    <property type="match status" value="1"/>
</dbReference>
<keyword evidence="2" id="KW-0391">Immunity</keyword>
<dbReference type="GO" id="GO:0016020">
    <property type="term" value="C:membrane"/>
    <property type="evidence" value="ECO:0007669"/>
    <property type="project" value="InterPro"/>
</dbReference>
<dbReference type="InterPro" id="IPR050199">
    <property type="entry name" value="IgHV"/>
</dbReference>
<dbReference type="AlphaFoldDB" id="A0A9D3XA61"/>
<organism evidence="9 10">
    <name type="scientific">Mauremys mutica</name>
    <name type="common">yellowpond turtle</name>
    <dbReference type="NCBI Taxonomy" id="74926"/>
    <lineage>
        <taxon>Eukaryota</taxon>
        <taxon>Metazoa</taxon>
        <taxon>Chordata</taxon>
        <taxon>Craniata</taxon>
        <taxon>Vertebrata</taxon>
        <taxon>Euteleostomi</taxon>
        <taxon>Archelosauria</taxon>
        <taxon>Testudinata</taxon>
        <taxon>Testudines</taxon>
        <taxon>Cryptodira</taxon>
        <taxon>Durocryptodira</taxon>
        <taxon>Testudinoidea</taxon>
        <taxon>Geoemydidae</taxon>
        <taxon>Geoemydinae</taxon>
        <taxon>Mauremys</taxon>
    </lineage>
</organism>
<evidence type="ECO:0000256" key="6">
    <source>
        <dbReference type="PROSITE-ProRule" id="PRU00290"/>
    </source>
</evidence>
<feature type="domain" description="Ig-like" evidence="7">
    <location>
        <begin position="68"/>
        <end position="148"/>
    </location>
</feature>
<evidence type="ECO:0000313" key="10">
    <source>
        <dbReference type="Proteomes" id="UP000827986"/>
    </source>
</evidence>
<comment type="similarity">
    <text evidence="1">Belongs to the synaptobrevin family.</text>
</comment>
<dbReference type="GO" id="GO:0012505">
    <property type="term" value="C:endomembrane system"/>
    <property type="evidence" value="ECO:0007669"/>
    <property type="project" value="UniProtKB-SubCell"/>
</dbReference>
<dbReference type="PROSITE" id="PS50835">
    <property type="entry name" value="IG_LIKE"/>
    <property type="match status" value="1"/>
</dbReference>
<evidence type="ECO:0000256" key="5">
    <source>
        <dbReference type="ARBA" id="ARBA00046280"/>
    </source>
</evidence>
<dbReference type="InterPro" id="IPR042855">
    <property type="entry name" value="V_SNARE_CC"/>
</dbReference>
<keyword evidence="4" id="KW-1280">Immunoglobulin</keyword>
<evidence type="ECO:0000256" key="4">
    <source>
        <dbReference type="ARBA" id="ARBA00043265"/>
    </source>
</evidence>
<dbReference type="Proteomes" id="UP000827986">
    <property type="component" value="Unassembled WGS sequence"/>
</dbReference>
<proteinExistence type="inferred from homology"/>
<keyword evidence="6" id="KW-0175">Coiled coil</keyword>
<evidence type="ECO:0000259" key="7">
    <source>
        <dbReference type="PROSITE" id="PS50835"/>
    </source>
</evidence>
<name>A0A9D3XA61_9SAUR</name>
<dbReference type="PANTHER" id="PTHR23266">
    <property type="entry name" value="IMMUNOGLOBULIN HEAVY CHAIN"/>
    <property type="match status" value="1"/>
</dbReference>
<dbReference type="PROSITE" id="PS00417">
    <property type="entry name" value="SYNAPTOBREVIN"/>
    <property type="match status" value="1"/>
</dbReference>
<sequence length="173" mass="19414">MMEYNRRSDDITVSTLQIQADDVKNVMLQNVNKVLQREEKLSDLSDRAEALRLAVQLVESGGDGKMAGDSINISCKASGFTFGDYWMHWYRQAPGKAPQWVSGISYWAGADKRYAELVKGRFTISNNLLYLQMTGLRPEDTAVYHCQADTQIILADVLPEEHFLARTAAPVPV</sequence>
<dbReference type="GO" id="GO:0002250">
    <property type="term" value="P:adaptive immune response"/>
    <property type="evidence" value="ECO:0007669"/>
    <property type="project" value="UniProtKB-KW"/>
</dbReference>
<dbReference type="InterPro" id="IPR013783">
    <property type="entry name" value="Ig-like_fold"/>
</dbReference>
<comment type="subcellular location">
    <subcellularLocation>
        <location evidence="5">Endomembrane system</location>
        <topology evidence="5">Single-pass type IV membrane protein</topology>
    </subcellularLocation>
</comment>
<dbReference type="GO" id="GO:0019814">
    <property type="term" value="C:immunoglobulin complex"/>
    <property type="evidence" value="ECO:0007669"/>
    <property type="project" value="UniProtKB-KW"/>
</dbReference>
<evidence type="ECO:0000259" key="8">
    <source>
        <dbReference type="PROSITE" id="PS50892"/>
    </source>
</evidence>
<dbReference type="PRINTS" id="PR00219">
    <property type="entry name" value="SYNAPTOBREVN"/>
</dbReference>
<dbReference type="InterPro" id="IPR007110">
    <property type="entry name" value="Ig-like_dom"/>
</dbReference>
<protein>
    <recommendedName>
        <fullName evidence="11">Ig-like domain-containing protein</fullName>
    </recommendedName>
</protein>
<dbReference type="EMBL" id="JAHDVG010000475">
    <property type="protein sequence ID" value="KAH1176272.1"/>
    <property type="molecule type" value="Genomic_DNA"/>
</dbReference>
<dbReference type="SMART" id="SM00409">
    <property type="entry name" value="IG"/>
    <property type="match status" value="1"/>
</dbReference>
<evidence type="ECO:0000256" key="2">
    <source>
        <dbReference type="ARBA" id="ARBA00022859"/>
    </source>
</evidence>
<dbReference type="Gene3D" id="2.60.40.10">
    <property type="entry name" value="Immunoglobulins"/>
    <property type="match status" value="1"/>
</dbReference>
<dbReference type="Gene3D" id="1.20.5.110">
    <property type="match status" value="1"/>
</dbReference>
<keyword evidence="3" id="KW-1064">Adaptive immunity</keyword>
<accession>A0A9D3XA61</accession>
<dbReference type="SMART" id="SM00406">
    <property type="entry name" value="IGv"/>
    <property type="match status" value="1"/>
</dbReference>
<feature type="domain" description="V-SNARE coiled-coil homology" evidence="8">
    <location>
        <begin position="12"/>
        <end position="74"/>
    </location>
</feature>